<dbReference type="EMBL" id="JBHRTR010000015">
    <property type="protein sequence ID" value="MFC3226727.1"/>
    <property type="molecule type" value="Genomic_DNA"/>
</dbReference>
<protein>
    <submittedName>
        <fullName evidence="1">2'-5' RNA ligase family protein</fullName>
    </submittedName>
</protein>
<proteinExistence type="predicted"/>
<keyword evidence="1" id="KW-0436">Ligase</keyword>
<dbReference type="Gene3D" id="3.90.1140.10">
    <property type="entry name" value="Cyclic phosphodiesterase"/>
    <property type="match status" value="1"/>
</dbReference>
<gene>
    <name evidence="1" type="ORF">ACFOGJ_05765</name>
</gene>
<reference evidence="2" key="1">
    <citation type="journal article" date="2019" name="Int. J. Syst. Evol. Microbiol.">
        <title>The Global Catalogue of Microorganisms (GCM) 10K type strain sequencing project: providing services to taxonomists for standard genome sequencing and annotation.</title>
        <authorList>
            <consortium name="The Broad Institute Genomics Platform"/>
            <consortium name="The Broad Institute Genome Sequencing Center for Infectious Disease"/>
            <person name="Wu L."/>
            <person name="Ma J."/>
        </authorList>
    </citation>
    <scope>NUCLEOTIDE SEQUENCE [LARGE SCALE GENOMIC DNA]</scope>
    <source>
        <strain evidence="2">KCTC 42964</strain>
    </source>
</reference>
<evidence type="ECO:0000313" key="2">
    <source>
        <dbReference type="Proteomes" id="UP001595528"/>
    </source>
</evidence>
<comment type="caution">
    <text evidence="1">The sequence shown here is derived from an EMBL/GenBank/DDBJ whole genome shotgun (WGS) entry which is preliminary data.</text>
</comment>
<keyword evidence="2" id="KW-1185">Reference proteome</keyword>
<dbReference type="InterPro" id="IPR009097">
    <property type="entry name" value="Cyclic_Pdiesterase"/>
</dbReference>
<sequence>MLFVLAYPELAPEAASAIEALRRRHEPDRAALVAVHVTLVFGVAGIQVDALVAHAAAIAATERPFPFTLDSTEPFIGAGEAKLFLRVGQGDDSFRRLHAGLYTGILAPHLRSDLPFEPHMTIATVRQPVTLDSAQTDAGRLDLPLAGRVRALTVAALDGPVLRDLEQLSLAG</sequence>
<organism evidence="1 2">
    <name type="scientific">Marinibaculum pumilum</name>
    <dbReference type="NCBI Taxonomy" id="1766165"/>
    <lineage>
        <taxon>Bacteria</taxon>
        <taxon>Pseudomonadati</taxon>
        <taxon>Pseudomonadota</taxon>
        <taxon>Alphaproteobacteria</taxon>
        <taxon>Rhodospirillales</taxon>
        <taxon>Rhodospirillaceae</taxon>
        <taxon>Marinibaculum</taxon>
    </lineage>
</organism>
<dbReference type="RefSeq" id="WP_379898916.1">
    <property type="nucleotide sequence ID" value="NZ_JBHRTR010000015.1"/>
</dbReference>
<dbReference type="GO" id="GO:0016874">
    <property type="term" value="F:ligase activity"/>
    <property type="evidence" value="ECO:0007669"/>
    <property type="project" value="UniProtKB-KW"/>
</dbReference>
<evidence type="ECO:0000313" key="1">
    <source>
        <dbReference type="EMBL" id="MFC3226727.1"/>
    </source>
</evidence>
<dbReference type="SUPFAM" id="SSF55144">
    <property type="entry name" value="LigT-like"/>
    <property type="match status" value="1"/>
</dbReference>
<accession>A0ABV7KXL1</accession>
<dbReference type="Pfam" id="PF13563">
    <property type="entry name" value="2_5_RNA_ligase2"/>
    <property type="match status" value="1"/>
</dbReference>
<name>A0ABV7KXL1_9PROT</name>
<dbReference type="Proteomes" id="UP001595528">
    <property type="component" value="Unassembled WGS sequence"/>
</dbReference>